<proteinExistence type="predicted"/>
<dbReference type="InterPro" id="IPR001812">
    <property type="entry name" value="Trypano_VSG_A_N_dom"/>
</dbReference>
<dbReference type="Gene3D" id="1.10.470.10">
    <property type="entry name" value="Variant Surface Glycoprotein, subunit A, domain 2"/>
    <property type="match status" value="1"/>
</dbReference>
<organism evidence="9">
    <name type="scientific">Trypanosoma brucei</name>
    <dbReference type="NCBI Taxonomy" id="5691"/>
    <lineage>
        <taxon>Eukaryota</taxon>
        <taxon>Discoba</taxon>
        <taxon>Euglenozoa</taxon>
        <taxon>Kinetoplastea</taxon>
        <taxon>Metakinetoplastina</taxon>
        <taxon>Trypanosomatida</taxon>
        <taxon>Trypanosomatidae</taxon>
        <taxon>Trypanosoma</taxon>
    </lineage>
</organism>
<comment type="subcellular location">
    <subcellularLocation>
        <location evidence="1">Cell membrane</location>
        <topology evidence="1">Lipid-anchor</topology>
        <topology evidence="1">GPI-anchor</topology>
    </subcellularLocation>
</comment>
<dbReference type="VEuPathDB" id="TriTrypDB:Tb927.11.100"/>
<dbReference type="GO" id="GO:0042783">
    <property type="term" value="P:symbiont-mediated evasion of host immune response"/>
    <property type="evidence" value="ECO:0007669"/>
    <property type="project" value="InterPro"/>
</dbReference>
<dbReference type="AlphaFoldDB" id="M4SVR8"/>
<evidence type="ECO:0000256" key="1">
    <source>
        <dbReference type="ARBA" id="ARBA00004609"/>
    </source>
</evidence>
<reference evidence="9" key="2">
    <citation type="journal article" date="2014" name="Mol. Biochem. Parasitol.">
        <title>Capturing the variant surface glycoprotein repertoire (the VSGnome) of Trypanosoma brucei Lister 427.</title>
        <authorList>
            <person name="Cross G.A."/>
            <person name="Kim H.S."/>
            <person name="Wickstead B."/>
        </authorList>
    </citation>
    <scope>NUCLEOTIDE SEQUENCE</scope>
    <source>
        <strain evidence="9">Lister 427</strain>
    </source>
</reference>
<evidence type="ECO:0000256" key="4">
    <source>
        <dbReference type="ARBA" id="ARBA00023136"/>
    </source>
</evidence>
<name>M4SVR8_9TRYP</name>
<reference evidence="9" key="1">
    <citation type="submission" date="2013-02" db="EMBL/GenBank/DDBJ databases">
        <authorList>
            <person name="Cross G.A.M."/>
            <person name="Kim H.-S."/>
            <person name="Wickstead B."/>
        </authorList>
    </citation>
    <scope>NUCLEOTIDE SEQUENCE</scope>
    <source>
        <strain evidence="9">Lister 427</strain>
    </source>
</reference>
<dbReference type="VEuPathDB" id="TriTrypDB:Tb1125.11.100"/>
<evidence type="ECO:0000256" key="7">
    <source>
        <dbReference type="SAM" id="MobiDB-lite"/>
    </source>
</evidence>
<reference evidence="10" key="3">
    <citation type="submission" date="2016-08" db="EMBL/GenBank/DDBJ databases">
        <title>VSG repertoire of Trypanosoma brucei EATRO 1125.</title>
        <authorList>
            <person name="Cross G.A."/>
        </authorList>
    </citation>
    <scope>NUCLEOTIDE SEQUENCE</scope>
    <source>
        <strain evidence="10">EATRO 1125</strain>
    </source>
</reference>
<evidence type="ECO:0000259" key="8">
    <source>
        <dbReference type="Pfam" id="PF00913"/>
    </source>
</evidence>
<dbReference type="GO" id="GO:0005886">
    <property type="term" value="C:plasma membrane"/>
    <property type="evidence" value="ECO:0007669"/>
    <property type="project" value="UniProtKB-SubCell"/>
</dbReference>
<sequence length="463" mass="49498">MTGKVGANSILADLVTQLAVPELAAAAPKMGLKQSVWKPLCDLSEELDSRPSNALKQITDAKAAIQKQTIAAKQAEIYAAPRDGTTLAAAAAAVAAAHYNTKVNQGLTRLKTATAKEATQNAGSTAYLKVLIDEWLNIMVQNKQAGNHGCLLNANGDDTAPGSTGQIDGQRCKLKLSLVQEHNDTTAELTQLGFPKLLTKLGSADADQDDNYQCALTSGHSTSGMGTAAALSGAVKFIDGYIVAPVSASPLTITDLSIIDSSKATDHPAWHAAWAAAKDKKGANDAAYQNSTGDITNKDGVSELVKLVYLQKADAEATEVQNELAKYFGKHTEDKWKELNKKIHDFEIPEKVAGLRAQTKVGEITDTPKLLAILAYYQLQGTNKLLKLKEDLEAEKAKHASSAKIEPENVCNEIGDKNETVCAKTPGCHFVSTNSEGKNSTLTKETEKKQENKQGISKTRMKR</sequence>
<feature type="domain" description="Trypanosome variant surface glycoprotein A-type N-terminal" evidence="8">
    <location>
        <begin position="18"/>
        <end position="378"/>
    </location>
</feature>
<evidence type="ECO:0000313" key="10">
    <source>
        <dbReference type="EMBL" id="APD73429.1"/>
    </source>
</evidence>
<keyword evidence="2" id="KW-1003">Cell membrane</keyword>
<feature type="compositionally biased region" description="Polar residues" evidence="7">
    <location>
        <begin position="431"/>
        <end position="440"/>
    </location>
</feature>
<feature type="region of interest" description="Disordered" evidence="7">
    <location>
        <begin position="431"/>
        <end position="463"/>
    </location>
</feature>
<keyword evidence="3" id="KW-0336">GPI-anchor</keyword>
<evidence type="ECO:0000256" key="3">
    <source>
        <dbReference type="ARBA" id="ARBA00022622"/>
    </source>
</evidence>
<dbReference type="SUPFAM" id="SSF58087">
    <property type="entry name" value="Variant surface glycoprotein (N-terminal domain)"/>
    <property type="match status" value="1"/>
</dbReference>
<dbReference type="Gene3D" id="3.90.150.10">
    <property type="entry name" value="Variant Surface Glycoprotein, subunit A domain 1"/>
    <property type="match status" value="1"/>
</dbReference>
<dbReference type="VEuPathDB" id="TriTrypDB:Tb427_000176300"/>
<dbReference type="GO" id="GO:0098552">
    <property type="term" value="C:side of membrane"/>
    <property type="evidence" value="ECO:0007669"/>
    <property type="project" value="UniProtKB-KW"/>
</dbReference>
<dbReference type="Pfam" id="PF00913">
    <property type="entry name" value="Trypan_glycop"/>
    <property type="match status" value="1"/>
</dbReference>
<keyword evidence="6" id="KW-0449">Lipoprotein</keyword>
<evidence type="ECO:0000256" key="2">
    <source>
        <dbReference type="ARBA" id="ARBA00022475"/>
    </source>
</evidence>
<protein>
    <submittedName>
        <fullName evidence="10">Variant surface glycoprotein 1125.1183</fullName>
    </submittedName>
    <submittedName>
        <fullName evidence="9">Variant surface glycoprotein 1191</fullName>
    </submittedName>
</protein>
<dbReference type="EMBL" id="KX699473">
    <property type="protein sequence ID" value="APD73429.1"/>
    <property type="molecule type" value="Genomic_DNA"/>
</dbReference>
<evidence type="ECO:0000256" key="5">
    <source>
        <dbReference type="ARBA" id="ARBA00023180"/>
    </source>
</evidence>
<accession>M4SVR8</accession>
<dbReference type="EMBL" id="KC612698">
    <property type="protein sequence ID" value="AGH60129.1"/>
    <property type="molecule type" value="Genomic_DNA"/>
</dbReference>
<evidence type="ECO:0000313" key="9">
    <source>
        <dbReference type="EMBL" id="AGH60129.1"/>
    </source>
</evidence>
<evidence type="ECO:0000256" key="6">
    <source>
        <dbReference type="ARBA" id="ARBA00023288"/>
    </source>
</evidence>
<keyword evidence="5" id="KW-0325">Glycoprotein</keyword>
<keyword evidence="4" id="KW-0472">Membrane</keyword>